<gene>
    <name evidence="1" type="ORF">Maut_02168</name>
    <name evidence="2" type="ORF">MTAT_19410</name>
</gene>
<sequence>MIKCPNCNQTTEAVLPYFQLIYIPEGGMYYFDVLGIKHMTENDIEEIFEMHADTEAACPVCGARFKLNQWVWQYAA</sequence>
<dbReference type="AlphaFoldDB" id="A0AAC9MUD0"/>
<organism evidence="1 3">
    <name type="scientific">Neomoorella thermoacetica</name>
    <name type="common">Clostridium thermoaceticum</name>
    <dbReference type="NCBI Taxonomy" id="1525"/>
    <lineage>
        <taxon>Bacteria</taxon>
        <taxon>Bacillati</taxon>
        <taxon>Bacillota</taxon>
        <taxon>Clostridia</taxon>
        <taxon>Neomoorellales</taxon>
        <taxon>Neomoorellaceae</taxon>
        <taxon>Neomoorella</taxon>
    </lineage>
</organism>
<name>A0AAC9MUD0_NEOTH</name>
<evidence type="ECO:0000313" key="4">
    <source>
        <dbReference type="Proteomes" id="UP000322283"/>
    </source>
</evidence>
<proteinExistence type="predicted"/>
<reference evidence="2 4" key="2">
    <citation type="submission" date="2019-05" db="EMBL/GenBank/DDBJ databases">
        <title>Genome sequence of Moorella thermoacetica ATCC 33924.</title>
        <authorList>
            <person name="Poehlein A."/>
            <person name="Bengelsdorf F.R."/>
            <person name="Duerre P."/>
            <person name="Daniel R."/>
        </authorList>
    </citation>
    <scope>NUCLEOTIDE SEQUENCE [LARGE SCALE GENOMIC DNA]</scope>
    <source>
        <strain evidence="2 4">ATCC 33924</strain>
    </source>
</reference>
<reference evidence="1 3" key="1">
    <citation type="submission" date="2016-08" db="EMBL/GenBank/DDBJ databases">
        <title>Moorella thermoacetica DSM 103132.</title>
        <authorList>
            <person name="Jendresen C.B."/>
            <person name="Redl S.M."/>
            <person name="Jensen T.O."/>
            <person name="Nielsen A.T."/>
        </authorList>
    </citation>
    <scope>NUCLEOTIDE SEQUENCE [LARGE SCALE GENOMIC DNA]</scope>
    <source>
        <strain evidence="1 3">DSM 103132</strain>
    </source>
</reference>
<dbReference type="Proteomes" id="UP000094598">
    <property type="component" value="Chromosome"/>
</dbReference>
<keyword evidence="4" id="KW-1185">Reference proteome</keyword>
<dbReference type="RefSeq" id="WP_069590319.1">
    <property type="nucleotide sequence ID" value="NZ_CP017019.1"/>
</dbReference>
<dbReference type="Proteomes" id="UP000322283">
    <property type="component" value="Unassembled WGS sequence"/>
</dbReference>
<evidence type="ECO:0000313" key="1">
    <source>
        <dbReference type="EMBL" id="AOQ24598.1"/>
    </source>
</evidence>
<dbReference type="EMBL" id="VCDX01000006">
    <property type="protein sequence ID" value="TYL12699.1"/>
    <property type="molecule type" value="Genomic_DNA"/>
</dbReference>
<evidence type="ECO:0000313" key="3">
    <source>
        <dbReference type="Proteomes" id="UP000094598"/>
    </source>
</evidence>
<protein>
    <submittedName>
        <fullName evidence="1">Uncharacterized protein</fullName>
    </submittedName>
</protein>
<dbReference type="EMBL" id="CP017019">
    <property type="protein sequence ID" value="AOQ24598.1"/>
    <property type="molecule type" value="Genomic_DNA"/>
</dbReference>
<accession>A0AAC9MUD0</accession>
<evidence type="ECO:0000313" key="2">
    <source>
        <dbReference type="EMBL" id="TYL12699.1"/>
    </source>
</evidence>